<dbReference type="Pfam" id="PF13801">
    <property type="entry name" value="Metal_resist"/>
    <property type="match status" value="1"/>
</dbReference>
<dbReference type="Proteomes" id="UP000229307">
    <property type="component" value="Unassembled WGS sequence"/>
</dbReference>
<name>A0A2M7S473_9BACT</name>
<accession>A0A2M7S473</accession>
<gene>
    <name evidence="2" type="ORF">COY52_12920</name>
</gene>
<evidence type="ECO:0008006" key="4">
    <source>
        <dbReference type="Google" id="ProtNLM"/>
    </source>
</evidence>
<evidence type="ECO:0000313" key="3">
    <source>
        <dbReference type="Proteomes" id="UP000229307"/>
    </source>
</evidence>
<dbReference type="EMBL" id="PFMR01000361">
    <property type="protein sequence ID" value="PIZ14352.1"/>
    <property type="molecule type" value="Genomic_DNA"/>
</dbReference>
<evidence type="ECO:0000313" key="2">
    <source>
        <dbReference type="EMBL" id="PIZ14352.1"/>
    </source>
</evidence>
<dbReference type="InterPro" id="IPR025961">
    <property type="entry name" value="Metal_resist"/>
</dbReference>
<comment type="caution">
    <text evidence="2">The sequence shown here is derived from an EMBL/GenBank/DDBJ whole genome shotgun (WGS) entry which is preliminary data.</text>
</comment>
<feature type="region of interest" description="Disordered" evidence="1">
    <location>
        <begin position="157"/>
        <end position="177"/>
    </location>
</feature>
<proteinExistence type="predicted"/>
<dbReference type="Gene3D" id="1.20.120.1490">
    <property type="match status" value="1"/>
</dbReference>
<organism evidence="2 3">
    <name type="scientific">Candidatus Desantisbacteria bacterium CG_4_10_14_0_8_um_filter_48_22</name>
    <dbReference type="NCBI Taxonomy" id="1974543"/>
    <lineage>
        <taxon>Bacteria</taxon>
        <taxon>Candidatus Desantisiibacteriota</taxon>
    </lineage>
</organism>
<evidence type="ECO:0000256" key="1">
    <source>
        <dbReference type="SAM" id="MobiDB-lite"/>
    </source>
</evidence>
<protein>
    <recommendedName>
        <fullName evidence="4">Periplasmic heavy metal sensor</fullName>
    </recommendedName>
</protein>
<reference evidence="3" key="1">
    <citation type="submission" date="2017-09" db="EMBL/GenBank/DDBJ databases">
        <title>Depth-based differentiation of microbial function through sediment-hosted aquifers and enrichment of novel symbionts in the deep terrestrial subsurface.</title>
        <authorList>
            <person name="Probst A.J."/>
            <person name="Ladd B."/>
            <person name="Jarett J.K."/>
            <person name="Geller-Mcgrath D.E."/>
            <person name="Sieber C.M.K."/>
            <person name="Emerson J.B."/>
            <person name="Anantharaman K."/>
            <person name="Thomas B.C."/>
            <person name="Malmstrom R."/>
            <person name="Stieglmeier M."/>
            <person name="Klingl A."/>
            <person name="Woyke T."/>
            <person name="Ryan C.M."/>
            <person name="Banfield J.F."/>
        </authorList>
    </citation>
    <scope>NUCLEOTIDE SEQUENCE [LARGE SCALE GENOMIC DNA]</scope>
</reference>
<sequence>MRSRIMTAVLIISLALNIGVASAVIFRHAAVRKMFRAGGPGFAMKRAPLDMLCRKMGISGEQKKEILRIHEESQKTIAPLAGRSHELRKELFRMIKEGKVDEAKKQKIILEISGLQAQIENASVDSIIKTRSCLKPEQAKRFNRIFNRMEMGLAAMPFFSDTGPHPHKPGPPPPRSR</sequence>
<dbReference type="AlphaFoldDB" id="A0A2M7S473"/>